<keyword evidence="6" id="KW-1185">Reference proteome</keyword>
<proteinExistence type="predicted"/>
<reference evidence="5 6" key="1">
    <citation type="submission" date="2024-01" db="EMBL/GenBank/DDBJ databases">
        <title>The genome of the rayed Mediterranean limpet Patella caerulea (Linnaeus, 1758).</title>
        <authorList>
            <person name="Anh-Thu Weber A."/>
            <person name="Halstead-Nussloch G."/>
        </authorList>
    </citation>
    <scope>NUCLEOTIDE SEQUENCE [LARGE SCALE GENOMIC DNA]</scope>
    <source>
        <strain evidence="5">AATW-2023a</strain>
        <tissue evidence="5">Whole specimen</tissue>
    </source>
</reference>
<feature type="domain" description="CCDC174 alpha/beta GRSR" evidence="4">
    <location>
        <begin position="149"/>
        <end position="177"/>
    </location>
</feature>
<dbReference type="Proteomes" id="UP001347796">
    <property type="component" value="Unassembled WGS sequence"/>
</dbReference>
<organism evidence="5 6">
    <name type="scientific">Patella caerulea</name>
    <name type="common">Rayed Mediterranean limpet</name>
    <dbReference type="NCBI Taxonomy" id="87958"/>
    <lineage>
        <taxon>Eukaryota</taxon>
        <taxon>Metazoa</taxon>
        <taxon>Spiralia</taxon>
        <taxon>Lophotrochozoa</taxon>
        <taxon>Mollusca</taxon>
        <taxon>Gastropoda</taxon>
        <taxon>Patellogastropoda</taxon>
        <taxon>Patelloidea</taxon>
        <taxon>Patellidae</taxon>
        <taxon>Patella</taxon>
    </lineage>
</organism>
<dbReference type="InterPro" id="IPR057464">
    <property type="entry name" value="CCDC174_GRSR"/>
</dbReference>
<dbReference type="Pfam" id="PF13300">
    <property type="entry name" value="DUF4078"/>
    <property type="match status" value="1"/>
</dbReference>
<gene>
    <name evidence="5" type="ORF">SNE40_020071</name>
</gene>
<dbReference type="EMBL" id="JAZGQO010000015">
    <property type="protein sequence ID" value="KAK6168915.1"/>
    <property type="molecule type" value="Genomic_DNA"/>
</dbReference>
<sequence length="656" mass="75971">MEPCNTTHLNSSSMVDLKAELFRKQEEYNKRKLATKDGDYIKGKVSDSNKKKGSLFSKQNKGVLERAEKDREVKIEEEDVHARSRKALEAKAKLYDKMTNISDIPEEDGSGTYLVDFQRKVIDSICEKKEREREEEDNIPPPQHPDEEWVDYVDSLGRSRRCLKKDLSHLIQQDKDLCGKRSLTTEKKQDESLPTLLSADMYREIQRKKWEEEEEAKLNEPVGPIHYANVQHNEIRTHGVGFYQFSKVEEERQKQMDTLTKLRDETVDARSKSERLKEKRKAQLEARLVHVKKRRRMKEGYVEEDEKNEEEIGPKLEEMISQERQVVNDEKDDKLNEKPIEKPVREWDRGKEKMFELNSHHYFEKRREEREPEFAPPSIYKDTQFTPRCQSKLYSKKTSDSLEFAPPSIYKDMQVTPRVNINCQSKLVSKQTNDHMNTNKIEVKDLNISDIPLPSDDTMYQGQNETKKPVDILIPNLNVPPPGYNPITHFNTDITQPGFIPNIPPPAFIPNVPPPGFISPSAPVNLNTAYDQHHDFNYYQNIPPTHITEQIHQAKYSSGIISQTENSYLRKQPVERMKIIDTRFVDKEDGLDVIEQAENIDSISYKPGSFTIAALNSEKVVISENDLKDNICEELHSVQPSSYSGGAVNYSSQTNT</sequence>
<feature type="coiled-coil region" evidence="2">
    <location>
        <begin position="245"/>
        <end position="279"/>
    </location>
</feature>
<protein>
    <recommendedName>
        <fullName evidence="4">CCDC174 alpha/beta GRSR domain-containing protein</fullName>
    </recommendedName>
</protein>
<dbReference type="PANTHER" id="PTHR15885:SF1">
    <property type="entry name" value="COILED-COIL DOMAIN-CONTAINING PROTEIN 174"/>
    <property type="match status" value="1"/>
</dbReference>
<name>A0AAN8IY67_PATCE</name>
<keyword evidence="1 2" id="KW-0175">Coiled coil</keyword>
<evidence type="ECO:0000256" key="3">
    <source>
        <dbReference type="SAM" id="MobiDB-lite"/>
    </source>
</evidence>
<dbReference type="InterPro" id="IPR025066">
    <property type="entry name" value="CCDC174-like"/>
</dbReference>
<accession>A0AAN8IY67</accession>
<dbReference type="Pfam" id="PF25449">
    <property type="entry name" value="CCDC174_GRSR"/>
    <property type="match status" value="1"/>
</dbReference>
<evidence type="ECO:0000313" key="6">
    <source>
        <dbReference type="Proteomes" id="UP001347796"/>
    </source>
</evidence>
<evidence type="ECO:0000259" key="4">
    <source>
        <dbReference type="Pfam" id="PF25449"/>
    </source>
</evidence>
<evidence type="ECO:0000256" key="1">
    <source>
        <dbReference type="ARBA" id="ARBA00023054"/>
    </source>
</evidence>
<evidence type="ECO:0000313" key="5">
    <source>
        <dbReference type="EMBL" id="KAK6168915.1"/>
    </source>
</evidence>
<dbReference type="AlphaFoldDB" id="A0AAN8IY67"/>
<comment type="caution">
    <text evidence="5">The sequence shown here is derived from an EMBL/GenBank/DDBJ whole genome shotgun (WGS) entry which is preliminary data.</text>
</comment>
<dbReference type="PANTHER" id="PTHR15885">
    <property type="entry name" value="COILED-COIL DOMAIN-CONTAINING PROTEIN 174"/>
    <property type="match status" value="1"/>
</dbReference>
<evidence type="ECO:0000256" key="2">
    <source>
        <dbReference type="SAM" id="Coils"/>
    </source>
</evidence>
<feature type="region of interest" description="Disordered" evidence="3">
    <location>
        <begin position="128"/>
        <end position="149"/>
    </location>
</feature>
<dbReference type="GO" id="GO:0005634">
    <property type="term" value="C:nucleus"/>
    <property type="evidence" value="ECO:0007669"/>
    <property type="project" value="TreeGrafter"/>
</dbReference>